<comment type="caution">
    <text evidence="2">The sequence shown here is derived from an EMBL/GenBank/DDBJ whole genome shotgun (WGS) entry which is preliminary data.</text>
</comment>
<organism evidence="2 3">
    <name type="scientific">Melipona bicolor</name>
    <dbReference type="NCBI Taxonomy" id="60889"/>
    <lineage>
        <taxon>Eukaryota</taxon>
        <taxon>Metazoa</taxon>
        <taxon>Ecdysozoa</taxon>
        <taxon>Arthropoda</taxon>
        <taxon>Hexapoda</taxon>
        <taxon>Insecta</taxon>
        <taxon>Pterygota</taxon>
        <taxon>Neoptera</taxon>
        <taxon>Endopterygota</taxon>
        <taxon>Hymenoptera</taxon>
        <taxon>Apocrita</taxon>
        <taxon>Aculeata</taxon>
        <taxon>Apoidea</taxon>
        <taxon>Anthophila</taxon>
        <taxon>Apidae</taxon>
        <taxon>Melipona</taxon>
    </lineage>
</organism>
<reference evidence="2" key="1">
    <citation type="submission" date="2021-10" db="EMBL/GenBank/DDBJ databases">
        <title>Melipona bicolor Genome sequencing and assembly.</title>
        <authorList>
            <person name="Araujo N.S."/>
            <person name="Arias M.C."/>
        </authorList>
    </citation>
    <scope>NUCLEOTIDE SEQUENCE</scope>
    <source>
        <strain evidence="2">USP_2M_L1-L4_2017</strain>
        <tissue evidence="2">Whole body</tissue>
    </source>
</reference>
<evidence type="ECO:0000313" key="3">
    <source>
        <dbReference type="Proteomes" id="UP001177670"/>
    </source>
</evidence>
<evidence type="ECO:0000313" key="2">
    <source>
        <dbReference type="EMBL" id="KAK1124803.1"/>
    </source>
</evidence>
<dbReference type="Proteomes" id="UP001177670">
    <property type="component" value="Unassembled WGS sequence"/>
</dbReference>
<dbReference type="AlphaFoldDB" id="A0AA40FT89"/>
<accession>A0AA40FT89</accession>
<keyword evidence="3" id="KW-1185">Reference proteome</keyword>
<sequence length="92" mass="10272">MPGRFAANFGGPAAGRRWPLVRDVLGAGDLLQRDPDRLHHPEAAQAQQGSDGIQFRLQDGVQDDQKVRRRSALWEPVRRYVRSPESSSSLLP</sequence>
<feature type="region of interest" description="Disordered" evidence="1">
    <location>
        <begin position="41"/>
        <end position="68"/>
    </location>
</feature>
<evidence type="ECO:0000256" key="1">
    <source>
        <dbReference type="SAM" id="MobiDB-lite"/>
    </source>
</evidence>
<name>A0AA40FT89_9HYME</name>
<gene>
    <name evidence="2" type="ORF">K0M31_006163</name>
</gene>
<proteinExistence type="predicted"/>
<protein>
    <submittedName>
        <fullName evidence="2">Uncharacterized protein</fullName>
    </submittedName>
</protein>
<dbReference type="EMBL" id="JAHYIQ010000017">
    <property type="protein sequence ID" value="KAK1124803.1"/>
    <property type="molecule type" value="Genomic_DNA"/>
</dbReference>